<dbReference type="AlphaFoldDB" id="A0A9D2Q527"/>
<feature type="transmembrane region" description="Helical" evidence="7">
    <location>
        <begin position="254"/>
        <end position="273"/>
    </location>
</feature>
<evidence type="ECO:0000256" key="6">
    <source>
        <dbReference type="ARBA" id="ARBA00023136"/>
    </source>
</evidence>
<keyword evidence="5 7" id="KW-1133">Transmembrane helix</keyword>
<proteinExistence type="predicted"/>
<evidence type="ECO:0000313" key="8">
    <source>
        <dbReference type="EMBL" id="HJC72556.1"/>
    </source>
</evidence>
<feature type="transmembrane region" description="Helical" evidence="7">
    <location>
        <begin position="226"/>
        <end position="248"/>
    </location>
</feature>
<gene>
    <name evidence="8" type="ORF">H9698_07155</name>
</gene>
<dbReference type="Pfam" id="PF03547">
    <property type="entry name" value="Mem_trans"/>
    <property type="match status" value="1"/>
</dbReference>
<keyword evidence="6 7" id="KW-0472">Membrane</keyword>
<evidence type="ECO:0000256" key="7">
    <source>
        <dbReference type="SAM" id="Phobius"/>
    </source>
</evidence>
<dbReference type="GO" id="GO:0016020">
    <property type="term" value="C:membrane"/>
    <property type="evidence" value="ECO:0007669"/>
    <property type="project" value="UniProtKB-SubCell"/>
</dbReference>
<feature type="transmembrane region" description="Helical" evidence="7">
    <location>
        <begin position="165"/>
        <end position="183"/>
    </location>
</feature>
<evidence type="ECO:0000256" key="3">
    <source>
        <dbReference type="ARBA" id="ARBA00022475"/>
    </source>
</evidence>
<organism evidence="8 9">
    <name type="scientific">Candidatus Ruthenibacterium merdavium</name>
    <dbReference type="NCBI Taxonomy" id="2838752"/>
    <lineage>
        <taxon>Bacteria</taxon>
        <taxon>Bacillati</taxon>
        <taxon>Bacillota</taxon>
        <taxon>Clostridia</taxon>
        <taxon>Eubacteriales</taxon>
        <taxon>Oscillospiraceae</taxon>
        <taxon>Ruthenibacterium</taxon>
    </lineage>
</organism>
<evidence type="ECO:0000256" key="2">
    <source>
        <dbReference type="ARBA" id="ARBA00022448"/>
    </source>
</evidence>
<feature type="transmembrane region" description="Helical" evidence="7">
    <location>
        <begin position="6"/>
        <end position="24"/>
    </location>
</feature>
<feature type="transmembrane region" description="Helical" evidence="7">
    <location>
        <begin position="36"/>
        <end position="55"/>
    </location>
</feature>
<dbReference type="Proteomes" id="UP000823918">
    <property type="component" value="Unassembled WGS sequence"/>
</dbReference>
<feature type="transmembrane region" description="Helical" evidence="7">
    <location>
        <begin position="285"/>
        <end position="306"/>
    </location>
</feature>
<dbReference type="PANTHER" id="PTHR36838:SF3">
    <property type="entry name" value="TRANSPORTER AUXIN EFFLUX CARRIER EC FAMILY"/>
    <property type="match status" value="1"/>
</dbReference>
<protein>
    <submittedName>
        <fullName evidence="8">Uncharacterized protein</fullName>
    </submittedName>
</protein>
<feature type="transmembrane region" description="Helical" evidence="7">
    <location>
        <begin position="61"/>
        <end position="84"/>
    </location>
</feature>
<reference evidence="8" key="2">
    <citation type="submission" date="2021-04" db="EMBL/GenBank/DDBJ databases">
        <authorList>
            <person name="Gilroy R."/>
        </authorList>
    </citation>
    <scope>NUCLEOTIDE SEQUENCE</scope>
    <source>
        <strain evidence="8">5933</strain>
    </source>
</reference>
<comment type="caution">
    <text evidence="8">The sequence shown here is derived from an EMBL/GenBank/DDBJ whole genome shotgun (WGS) entry which is preliminary data.</text>
</comment>
<keyword evidence="2" id="KW-0813">Transport</keyword>
<reference evidence="8" key="1">
    <citation type="journal article" date="2021" name="PeerJ">
        <title>Extensive microbial diversity within the chicken gut microbiome revealed by metagenomics and culture.</title>
        <authorList>
            <person name="Gilroy R."/>
            <person name="Ravi A."/>
            <person name="Getino M."/>
            <person name="Pursley I."/>
            <person name="Horton D.L."/>
            <person name="Alikhan N.F."/>
            <person name="Baker D."/>
            <person name="Gharbi K."/>
            <person name="Hall N."/>
            <person name="Watson M."/>
            <person name="Adriaenssens E.M."/>
            <person name="Foster-Nyarko E."/>
            <person name="Jarju S."/>
            <person name="Secka A."/>
            <person name="Antonio M."/>
            <person name="Oren A."/>
            <person name="Chaudhuri R.R."/>
            <person name="La Ragione R."/>
            <person name="Hildebrand F."/>
            <person name="Pallen M.J."/>
        </authorList>
    </citation>
    <scope>NUCLEOTIDE SEQUENCE</scope>
    <source>
        <strain evidence="8">5933</strain>
    </source>
</reference>
<comment type="subcellular location">
    <subcellularLocation>
        <location evidence="1">Membrane</location>
        <topology evidence="1">Multi-pass membrane protein</topology>
    </subcellularLocation>
</comment>
<accession>A0A9D2Q527</accession>
<feature type="transmembrane region" description="Helical" evidence="7">
    <location>
        <begin position="195"/>
        <end position="214"/>
    </location>
</feature>
<keyword evidence="3" id="KW-1003">Cell membrane</keyword>
<evidence type="ECO:0000256" key="1">
    <source>
        <dbReference type="ARBA" id="ARBA00004141"/>
    </source>
</evidence>
<name>A0A9D2Q527_9FIRM</name>
<evidence type="ECO:0000256" key="5">
    <source>
        <dbReference type="ARBA" id="ARBA00022989"/>
    </source>
</evidence>
<dbReference type="PANTHER" id="PTHR36838">
    <property type="entry name" value="AUXIN EFFLUX CARRIER FAMILY PROTEIN"/>
    <property type="match status" value="1"/>
</dbReference>
<keyword evidence="4 7" id="KW-0812">Transmembrane</keyword>
<dbReference type="GO" id="GO:0055085">
    <property type="term" value="P:transmembrane transport"/>
    <property type="evidence" value="ECO:0007669"/>
    <property type="project" value="InterPro"/>
</dbReference>
<sequence>MGMWATLQDSAAYLLVLAAGYGLKRLGIFGAEHASVFAKLIMTITLPAAVLKGSASAQLNGVLFLAAGVGFFANVLLLTAAVLVSRKLEGDSRAFCVLNTNTFNIGNFAMPFLSAFTQGQAFAAICMFDMGSALTTFGPNFTVAQAVREGTDRVRIRPGRIVKTLLSSPTFDVYLFILLMHLFRLQLPKPIFDAVSMAAGANTFLAMLTIGILFEFRFPRAGRDLIFRVLATRYAVCTAAALAVWFWFPGDAEVVRVLTITLFAPIANCATIFTVQHRCDGAVSAVINSFSMVISVCIMMILLSVLPMPIR</sequence>
<evidence type="ECO:0000313" key="9">
    <source>
        <dbReference type="Proteomes" id="UP000823918"/>
    </source>
</evidence>
<dbReference type="InterPro" id="IPR004776">
    <property type="entry name" value="Mem_transp_PIN-like"/>
</dbReference>
<evidence type="ECO:0000256" key="4">
    <source>
        <dbReference type="ARBA" id="ARBA00022692"/>
    </source>
</evidence>
<dbReference type="EMBL" id="DWWA01000036">
    <property type="protein sequence ID" value="HJC72556.1"/>
    <property type="molecule type" value="Genomic_DNA"/>
</dbReference>